<keyword evidence="12" id="KW-0812">Transmembrane</keyword>
<evidence type="ECO:0000313" key="15">
    <source>
        <dbReference type="EMBL" id="TCK73673.1"/>
    </source>
</evidence>
<dbReference type="PRINTS" id="PR00344">
    <property type="entry name" value="BCTRLSENSOR"/>
</dbReference>
<keyword evidence="16" id="KW-1185">Reference proteome</keyword>
<name>A0A4R1L9Q1_9BACT</name>
<dbReference type="InterPro" id="IPR050351">
    <property type="entry name" value="BphY/WalK/GraS-like"/>
</dbReference>
<dbReference type="FunFam" id="1.10.287.130:FF:000008">
    <property type="entry name" value="Two-component sensor histidine kinase"/>
    <property type="match status" value="1"/>
</dbReference>
<dbReference type="CDD" id="cd00075">
    <property type="entry name" value="HATPase"/>
    <property type="match status" value="1"/>
</dbReference>
<dbReference type="Gene3D" id="3.30.565.10">
    <property type="entry name" value="Histidine kinase-like ATPase, C-terminal domain"/>
    <property type="match status" value="1"/>
</dbReference>
<gene>
    <name evidence="15" type="ORF">C7378_1286</name>
</gene>
<feature type="domain" description="HAMP" evidence="14">
    <location>
        <begin position="76"/>
        <end position="129"/>
    </location>
</feature>
<dbReference type="AlphaFoldDB" id="A0A4R1L9Q1"/>
<evidence type="ECO:0000256" key="7">
    <source>
        <dbReference type="ARBA" id="ARBA00022741"/>
    </source>
</evidence>
<dbReference type="EC" id="2.7.13.3" evidence="3"/>
<evidence type="ECO:0000256" key="2">
    <source>
        <dbReference type="ARBA" id="ARBA00004236"/>
    </source>
</evidence>
<evidence type="ECO:0000256" key="3">
    <source>
        <dbReference type="ARBA" id="ARBA00012438"/>
    </source>
</evidence>
<dbReference type="InterPro" id="IPR035965">
    <property type="entry name" value="PAS-like_dom_sf"/>
</dbReference>
<keyword evidence="6" id="KW-0808">Transferase</keyword>
<dbReference type="Gene3D" id="1.10.287.130">
    <property type="match status" value="1"/>
</dbReference>
<dbReference type="InterPro" id="IPR005467">
    <property type="entry name" value="His_kinase_dom"/>
</dbReference>
<protein>
    <recommendedName>
        <fullName evidence="3">histidine kinase</fullName>
        <ecNumber evidence="3">2.7.13.3</ecNumber>
    </recommendedName>
</protein>
<evidence type="ECO:0000256" key="5">
    <source>
        <dbReference type="ARBA" id="ARBA00022553"/>
    </source>
</evidence>
<evidence type="ECO:0000259" key="14">
    <source>
        <dbReference type="PROSITE" id="PS50885"/>
    </source>
</evidence>
<dbReference type="GO" id="GO:0030295">
    <property type="term" value="F:protein kinase activator activity"/>
    <property type="evidence" value="ECO:0007669"/>
    <property type="project" value="TreeGrafter"/>
</dbReference>
<dbReference type="InterPro" id="IPR036890">
    <property type="entry name" value="HATPase_C_sf"/>
</dbReference>
<feature type="transmembrane region" description="Helical" evidence="12">
    <location>
        <begin position="56"/>
        <end position="75"/>
    </location>
</feature>
<dbReference type="SMART" id="SM00388">
    <property type="entry name" value="HisKA"/>
    <property type="match status" value="1"/>
</dbReference>
<evidence type="ECO:0000256" key="11">
    <source>
        <dbReference type="ARBA" id="ARBA00023136"/>
    </source>
</evidence>
<keyword evidence="8 15" id="KW-0418">Kinase</keyword>
<dbReference type="GO" id="GO:0000155">
    <property type="term" value="F:phosphorelay sensor kinase activity"/>
    <property type="evidence" value="ECO:0007669"/>
    <property type="project" value="InterPro"/>
</dbReference>
<keyword evidence="9" id="KW-0067">ATP-binding</keyword>
<dbReference type="PROSITE" id="PS50109">
    <property type="entry name" value="HIS_KIN"/>
    <property type="match status" value="1"/>
</dbReference>
<dbReference type="CDD" id="cd00082">
    <property type="entry name" value="HisKA"/>
    <property type="match status" value="1"/>
</dbReference>
<dbReference type="InterPro" id="IPR003660">
    <property type="entry name" value="HAMP_dom"/>
</dbReference>
<keyword evidence="4" id="KW-1003">Cell membrane</keyword>
<dbReference type="InterPro" id="IPR003594">
    <property type="entry name" value="HATPase_dom"/>
</dbReference>
<dbReference type="PROSITE" id="PS50885">
    <property type="entry name" value="HAMP"/>
    <property type="match status" value="1"/>
</dbReference>
<reference evidence="15 16" key="1">
    <citation type="submission" date="2019-03" db="EMBL/GenBank/DDBJ databases">
        <title>Genomic Encyclopedia of Type Strains, Phase IV (KMG-IV): sequencing the most valuable type-strain genomes for metagenomic binning, comparative biology and taxonomic classification.</title>
        <authorList>
            <person name="Goeker M."/>
        </authorList>
    </citation>
    <scope>NUCLEOTIDE SEQUENCE [LARGE SCALE GENOMIC DNA]</scope>
    <source>
        <strain evidence="15 16">DSM 103428</strain>
    </source>
</reference>
<evidence type="ECO:0000256" key="8">
    <source>
        <dbReference type="ARBA" id="ARBA00022777"/>
    </source>
</evidence>
<evidence type="ECO:0000259" key="13">
    <source>
        <dbReference type="PROSITE" id="PS50109"/>
    </source>
</evidence>
<keyword evidence="5" id="KW-0597">Phosphoprotein</keyword>
<keyword evidence="11 12" id="KW-0472">Membrane</keyword>
<dbReference type="Pfam" id="PF00672">
    <property type="entry name" value="HAMP"/>
    <property type="match status" value="1"/>
</dbReference>
<keyword evidence="10" id="KW-0902">Two-component regulatory system</keyword>
<dbReference type="GO" id="GO:0005886">
    <property type="term" value="C:plasma membrane"/>
    <property type="evidence" value="ECO:0007669"/>
    <property type="project" value="UniProtKB-SubCell"/>
</dbReference>
<comment type="caution">
    <text evidence="15">The sequence shown here is derived from an EMBL/GenBank/DDBJ whole genome shotgun (WGS) entry which is preliminary data.</text>
</comment>
<dbReference type="InterPro" id="IPR003661">
    <property type="entry name" value="HisK_dim/P_dom"/>
</dbReference>
<dbReference type="GO" id="GO:0000156">
    <property type="term" value="F:phosphorelay response regulator activity"/>
    <property type="evidence" value="ECO:0007669"/>
    <property type="project" value="TreeGrafter"/>
</dbReference>
<accession>A0A4R1L9Q1</accession>
<evidence type="ECO:0000256" key="1">
    <source>
        <dbReference type="ARBA" id="ARBA00000085"/>
    </source>
</evidence>
<keyword evidence="12" id="KW-1133">Transmembrane helix</keyword>
<dbReference type="InterPro" id="IPR036097">
    <property type="entry name" value="HisK_dim/P_sf"/>
</dbReference>
<dbReference type="EMBL" id="SMGK01000002">
    <property type="protein sequence ID" value="TCK73673.1"/>
    <property type="molecule type" value="Genomic_DNA"/>
</dbReference>
<keyword evidence="7" id="KW-0547">Nucleotide-binding</keyword>
<evidence type="ECO:0000256" key="4">
    <source>
        <dbReference type="ARBA" id="ARBA00022475"/>
    </source>
</evidence>
<dbReference type="RefSeq" id="WP_131993557.1">
    <property type="nucleotide sequence ID" value="NZ_SMGK01000002.1"/>
</dbReference>
<dbReference type="InterPro" id="IPR004358">
    <property type="entry name" value="Sig_transdc_His_kin-like_C"/>
</dbReference>
<dbReference type="SUPFAM" id="SSF55785">
    <property type="entry name" value="PYP-like sensor domain (PAS domain)"/>
    <property type="match status" value="1"/>
</dbReference>
<evidence type="ECO:0000256" key="12">
    <source>
        <dbReference type="SAM" id="Phobius"/>
    </source>
</evidence>
<comment type="catalytic activity">
    <reaction evidence="1">
        <text>ATP + protein L-histidine = ADP + protein N-phospho-L-histidine.</text>
        <dbReference type="EC" id="2.7.13.3"/>
    </reaction>
</comment>
<dbReference type="PANTHER" id="PTHR42878:SF7">
    <property type="entry name" value="SENSOR HISTIDINE KINASE GLRK"/>
    <property type="match status" value="1"/>
</dbReference>
<feature type="domain" description="Histidine kinase" evidence="13">
    <location>
        <begin position="250"/>
        <end position="467"/>
    </location>
</feature>
<evidence type="ECO:0000256" key="6">
    <source>
        <dbReference type="ARBA" id="ARBA00022679"/>
    </source>
</evidence>
<dbReference type="PANTHER" id="PTHR42878">
    <property type="entry name" value="TWO-COMPONENT HISTIDINE KINASE"/>
    <property type="match status" value="1"/>
</dbReference>
<comment type="subcellular location">
    <subcellularLocation>
        <location evidence="2">Cell membrane</location>
    </subcellularLocation>
</comment>
<dbReference type="SUPFAM" id="SSF47384">
    <property type="entry name" value="Homodimeric domain of signal transducing histidine kinase"/>
    <property type="match status" value="1"/>
</dbReference>
<sequence>MTGRIFTKLWLSFLLVLFIGTATLDLTLRHIISHSLKVKLGPALAEQAMHMLRRDLLLASLIAVVVAALLASMLARSTAQRMERIVAFANRIAAGDLSARMQDGQQQDEISDVARALDATASRLERSFHELESSRRELATLLDSMQEGVVAVNSHGQVIWSNAVMQRMLPVGVRERRPLVETVRDPEVLACVEGALRDHQLRSGKATSLAQGRVYEINAAPTPGGGAVVVLHDLTGVERAEKMRRDFIANVSHELRTPLTSISGYVETLLDSENDVSDQAREFLSIILRNAARMNRLTEDLLALASVESGDYKVKLQVVPASALIEDALDSFAGMAADNGIELRKEETTDTSVMADPDATHQVFGNLIENAMKYGKAGRRVSIGARDLEGEVEFYVRDYGAGIPSEHLDRIFERFYRVDKARSRESGGTGLGLAIAKHIVLAHHGEIRVESELGAGAVFFFTLRRASLEDADANRDKVRTAVHT</sequence>
<dbReference type="FunFam" id="3.30.565.10:FF:000006">
    <property type="entry name" value="Sensor histidine kinase WalK"/>
    <property type="match status" value="1"/>
</dbReference>
<dbReference type="Gene3D" id="3.30.450.20">
    <property type="entry name" value="PAS domain"/>
    <property type="match status" value="1"/>
</dbReference>
<organism evidence="15 16">
    <name type="scientific">Acidipila rosea</name>
    <dbReference type="NCBI Taxonomy" id="768535"/>
    <lineage>
        <taxon>Bacteria</taxon>
        <taxon>Pseudomonadati</taxon>
        <taxon>Acidobacteriota</taxon>
        <taxon>Terriglobia</taxon>
        <taxon>Terriglobales</taxon>
        <taxon>Acidobacteriaceae</taxon>
        <taxon>Acidipila</taxon>
    </lineage>
</organism>
<evidence type="ECO:0000313" key="16">
    <source>
        <dbReference type="Proteomes" id="UP000295210"/>
    </source>
</evidence>
<dbReference type="Pfam" id="PF02518">
    <property type="entry name" value="HATPase_c"/>
    <property type="match status" value="1"/>
</dbReference>
<dbReference type="CDD" id="cd06225">
    <property type="entry name" value="HAMP"/>
    <property type="match status" value="1"/>
</dbReference>
<proteinExistence type="predicted"/>
<dbReference type="GO" id="GO:0005524">
    <property type="term" value="F:ATP binding"/>
    <property type="evidence" value="ECO:0007669"/>
    <property type="project" value="UniProtKB-KW"/>
</dbReference>
<dbReference type="SUPFAM" id="SSF55874">
    <property type="entry name" value="ATPase domain of HSP90 chaperone/DNA topoisomerase II/histidine kinase"/>
    <property type="match status" value="1"/>
</dbReference>
<evidence type="ECO:0000256" key="9">
    <source>
        <dbReference type="ARBA" id="ARBA00022840"/>
    </source>
</evidence>
<dbReference type="Gene3D" id="6.10.340.10">
    <property type="match status" value="1"/>
</dbReference>
<evidence type="ECO:0000256" key="10">
    <source>
        <dbReference type="ARBA" id="ARBA00023012"/>
    </source>
</evidence>
<dbReference type="Pfam" id="PF00512">
    <property type="entry name" value="HisKA"/>
    <property type="match status" value="1"/>
</dbReference>
<dbReference type="Proteomes" id="UP000295210">
    <property type="component" value="Unassembled WGS sequence"/>
</dbReference>
<dbReference type="SUPFAM" id="SSF158472">
    <property type="entry name" value="HAMP domain-like"/>
    <property type="match status" value="1"/>
</dbReference>
<dbReference type="OrthoDB" id="9796330at2"/>
<dbReference type="SMART" id="SM00387">
    <property type="entry name" value="HATPase_c"/>
    <property type="match status" value="1"/>
</dbReference>
<dbReference type="SMART" id="SM00304">
    <property type="entry name" value="HAMP"/>
    <property type="match status" value="1"/>
</dbReference>
<dbReference type="GO" id="GO:0007234">
    <property type="term" value="P:osmosensory signaling via phosphorelay pathway"/>
    <property type="evidence" value="ECO:0007669"/>
    <property type="project" value="TreeGrafter"/>
</dbReference>